<evidence type="ECO:0000256" key="4">
    <source>
        <dbReference type="ARBA" id="ARBA00022777"/>
    </source>
</evidence>
<evidence type="ECO:0000256" key="2">
    <source>
        <dbReference type="ARBA" id="ARBA00022679"/>
    </source>
</evidence>
<gene>
    <name evidence="8" type="ORF">RclHR1_00390030</name>
</gene>
<sequence>MAPEVLCRHQYTKAADIYSFGIIMNELLSEEIPFNDIPHDKFLAIQICKGYRPSISKIVPKLLADLIIKCWDAEIDNRSAAKVLYQLLTKWNDEIKNIKGSDDDSDDSDNNEDNENSDDNDDSENSKDNGKNEDSEDSEDNEDSEGVKISQNSEIYFQVKECDKIRRKKFKSKSNKDKSINIQTHPQAIYTSRLLNFKNLPKPVNSSDLSSFQFNSDADHAIQSTLVNPFQFN</sequence>
<comment type="caution">
    <text evidence="8">The sequence shown here is derived from an EMBL/GenBank/DDBJ whole genome shotgun (WGS) entry which is preliminary data.</text>
</comment>
<feature type="region of interest" description="Disordered" evidence="6">
    <location>
        <begin position="98"/>
        <end position="150"/>
    </location>
</feature>
<dbReference type="AlphaFoldDB" id="A0A2Z6RDD0"/>
<accession>A0A2Z6RDD0</accession>
<keyword evidence="4" id="KW-0418">Kinase</keyword>
<feature type="compositionally biased region" description="Acidic residues" evidence="6">
    <location>
        <begin position="103"/>
        <end position="123"/>
    </location>
</feature>
<dbReference type="InterPro" id="IPR001245">
    <property type="entry name" value="Ser-Thr/Tyr_kinase_cat_dom"/>
</dbReference>
<feature type="compositionally biased region" description="Basic and acidic residues" evidence="6">
    <location>
        <begin position="124"/>
        <end position="133"/>
    </location>
</feature>
<feature type="domain" description="Protein kinase" evidence="7">
    <location>
        <begin position="1"/>
        <end position="88"/>
    </location>
</feature>
<feature type="compositionally biased region" description="Acidic residues" evidence="6">
    <location>
        <begin position="134"/>
        <end position="144"/>
    </location>
</feature>
<dbReference type="SUPFAM" id="SSF56112">
    <property type="entry name" value="Protein kinase-like (PK-like)"/>
    <property type="match status" value="1"/>
</dbReference>
<keyword evidence="5" id="KW-0067">ATP-binding</keyword>
<keyword evidence="9" id="KW-1185">Reference proteome</keyword>
<evidence type="ECO:0000313" key="8">
    <source>
        <dbReference type="EMBL" id="GBC00576.1"/>
    </source>
</evidence>
<evidence type="ECO:0000313" key="9">
    <source>
        <dbReference type="Proteomes" id="UP000247702"/>
    </source>
</evidence>
<evidence type="ECO:0000256" key="3">
    <source>
        <dbReference type="ARBA" id="ARBA00022741"/>
    </source>
</evidence>
<evidence type="ECO:0000256" key="5">
    <source>
        <dbReference type="ARBA" id="ARBA00022840"/>
    </source>
</evidence>
<dbReference type="EMBL" id="BEXD01003223">
    <property type="protein sequence ID" value="GBC00576.1"/>
    <property type="molecule type" value="Genomic_DNA"/>
</dbReference>
<name>A0A2Z6RDD0_9GLOM</name>
<dbReference type="InterPro" id="IPR011009">
    <property type="entry name" value="Kinase-like_dom_sf"/>
</dbReference>
<dbReference type="STRING" id="94130.A0A2Z6RDD0"/>
<keyword evidence="2" id="KW-0808">Transferase</keyword>
<dbReference type="InterPro" id="IPR000719">
    <property type="entry name" value="Prot_kinase_dom"/>
</dbReference>
<dbReference type="Pfam" id="PF07714">
    <property type="entry name" value="PK_Tyr_Ser-Thr"/>
    <property type="match status" value="1"/>
</dbReference>
<evidence type="ECO:0000259" key="7">
    <source>
        <dbReference type="PROSITE" id="PS50011"/>
    </source>
</evidence>
<dbReference type="Gene3D" id="1.10.510.10">
    <property type="entry name" value="Transferase(Phosphotransferase) domain 1"/>
    <property type="match status" value="1"/>
</dbReference>
<dbReference type="GO" id="GO:0005524">
    <property type="term" value="F:ATP binding"/>
    <property type="evidence" value="ECO:0007669"/>
    <property type="project" value="UniProtKB-KW"/>
</dbReference>
<evidence type="ECO:0000256" key="6">
    <source>
        <dbReference type="SAM" id="MobiDB-lite"/>
    </source>
</evidence>
<keyword evidence="1" id="KW-0723">Serine/threonine-protein kinase</keyword>
<dbReference type="Proteomes" id="UP000247702">
    <property type="component" value="Unassembled WGS sequence"/>
</dbReference>
<keyword evidence="3" id="KW-0547">Nucleotide-binding</keyword>
<dbReference type="GO" id="GO:0006955">
    <property type="term" value="P:immune response"/>
    <property type="evidence" value="ECO:0007669"/>
    <property type="project" value="TreeGrafter"/>
</dbReference>
<proteinExistence type="predicted"/>
<dbReference type="PANTHER" id="PTHR46716">
    <property type="entry name" value="MITOGEN-ACTIVATED PROTEIN KINASE KINASE KINASE 7"/>
    <property type="match status" value="1"/>
</dbReference>
<evidence type="ECO:0000256" key="1">
    <source>
        <dbReference type="ARBA" id="ARBA00022527"/>
    </source>
</evidence>
<organism evidence="8 9">
    <name type="scientific">Rhizophagus clarus</name>
    <dbReference type="NCBI Taxonomy" id="94130"/>
    <lineage>
        <taxon>Eukaryota</taxon>
        <taxon>Fungi</taxon>
        <taxon>Fungi incertae sedis</taxon>
        <taxon>Mucoromycota</taxon>
        <taxon>Glomeromycotina</taxon>
        <taxon>Glomeromycetes</taxon>
        <taxon>Glomerales</taxon>
        <taxon>Glomeraceae</taxon>
        <taxon>Rhizophagus</taxon>
    </lineage>
</organism>
<dbReference type="PANTHER" id="PTHR46716:SF1">
    <property type="entry name" value="MITOGEN-ACTIVATED PROTEIN KINASE KINASE KINASE 7"/>
    <property type="match status" value="1"/>
</dbReference>
<protein>
    <recommendedName>
        <fullName evidence="7">Protein kinase domain-containing protein</fullName>
    </recommendedName>
</protein>
<dbReference type="GO" id="GO:0004709">
    <property type="term" value="F:MAP kinase kinase kinase activity"/>
    <property type="evidence" value="ECO:0007669"/>
    <property type="project" value="TreeGrafter"/>
</dbReference>
<reference evidence="8 9" key="1">
    <citation type="submission" date="2017-11" db="EMBL/GenBank/DDBJ databases">
        <title>The genome of Rhizophagus clarus HR1 reveals common genetic basis of auxotrophy among arbuscular mycorrhizal fungi.</title>
        <authorList>
            <person name="Kobayashi Y."/>
        </authorList>
    </citation>
    <scope>NUCLEOTIDE SEQUENCE [LARGE SCALE GENOMIC DNA]</scope>
    <source>
        <strain evidence="8 9">HR1</strain>
    </source>
</reference>
<dbReference type="PROSITE" id="PS50011">
    <property type="entry name" value="PROTEIN_KINASE_DOM"/>
    <property type="match status" value="1"/>
</dbReference>
<dbReference type="GO" id="GO:0007254">
    <property type="term" value="P:JNK cascade"/>
    <property type="evidence" value="ECO:0007669"/>
    <property type="project" value="TreeGrafter"/>
</dbReference>